<comment type="caution">
    <text evidence="1">The sequence shown here is derived from an EMBL/GenBank/DDBJ whole genome shotgun (WGS) entry which is preliminary data.</text>
</comment>
<keyword evidence="2" id="KW-1185">Reference proteome</keyword>
<dbReference type="EMBL" id="BSXT01000208">
    <property type="protein sequence ID" value="GMF20820.1"/>
    <property type="molecule type" value="Genomic_DNA"/>
</dbReference>
<reference evidence="1" key="1">
    <citation type="submission" date="2023-04" db="EMBL/GenBank/DDBJ databases">
        <title>Phytophthora fragariaefolia NBRC 109709.</title>
        <authorList>
            <person name="Ichikawa N."/>
            <person name="Sato H."/>
            <person name="Tonouchi N."/>
        </authorList>
    </citation>
    <scope>NUCLEOTIDE SEQUENCE</scope>
    <source>
        <strain evidence="1">NBRC 109709</strain>
    </source>
</reference>
<proteinExistence type="predicted"/>
<name>A0A9W6TWT8_9STRA</name>
<organism evidence="1 2">
    <name type="scientific">Phytophthora fragariaefolia</name>
    <dbReference type="NCBI Taxonomy" id="1490495"/>
    <lineage>
        <taxon>Eukaryota</taxon>
        <taxon>Sar</taxon>
        <taxon>Stramenopiles</taxon>
        <taxon>Oomycota</taxon>
        <taxon>Peronosporomycetes</taxon>
        <taxon>Peronosporales</taxon>
        <taxon>Peronosporaceae</taxon>
        <taxon>Phytophthora</taxon>
    </lineage>
</organism>
<evidence type="ECO:0000313" key="2">
    <source>
        <dbReference type="Proteomes" id="UP001165121"/>
    </source>
</evidence>
<evidence type="ECO:0000313" key="1">
    <source>
        <dbReference type="EMBL" id="GMF20820.1"/>
    </source>
</evidence>
<gene>
    <name evidence="1" type="ORF">Pfra01_000258700</name>
</gene>
<sequence length="95" mass="10596">MLAAARCLPSPPYSTVLRGRGWAFTPPPTTVTTETNGPQLAVAIFWRTLDTFGAWFAVHGKLLKDDAAERRKKPRARSFPEYRTAYQAAVMSKNL</sequence>
<accession>A0A9W6TWT8</accession>
<dbReference type="AlphaFoldDB" id="A0A9W6TWT8"/>
<protein>
    <submittedName>
        <fullName evidence="1">Unnamed protein product</fullName>
    </submittedName>
</protein>
<dbReference type="Proteomes" id="UP001165121">
    <property type="component" value="Unassembled WGS sequence"/>
</dbReference>